<sequence>MNYRILITIMIAAISFTSCEKYEGDVSDNNNQISIETPDWSEVTHGSYIEPNYSMVFPQDAVQRIDIEISSSDWNAILSDLGTNLRPGPGNQFNESYTPIWVPCEVYFNGIEWYKVGIRVKGNSSLQSAYRAGIKKFSFKLDFDQFEDTYPAIKNQRFYGFKQLNLNNNFEDQSELREKIASDLFREFGVPSANTAFYEVYVTIDGVEQYFGLYTMVEEVDNTVIKTQFSDNSGNLYKPEGIGASFAYGSFNTADFYKKTNEDAADWSDVKELYNALHNSLRTSNPTEWHSLMESKMNMELYLKWLAANTVMQNWDTYGIMTHNYYLYNDPTTSKFVWIPWDNNEALQEGKQGGAISIDLSDVDDQWPFISFIASDSNYYATYKEFAKEFVSTVFEPSKMATTYDYYSNLIRESVLKEEAGYTFLRSSSEFSAAIDQLKTHASNRYSVVTQF</sequence>
<name>A0A7D3XKI8_9BACT</name>
<dbReference type="InterPro" id="IPR014867">
    <property type="entry name" value="Spore_coat_CotH_CotH2/3/7"/>
</dbReference>
<accession>A0A7D3XKI8</accession>
<keyword evidence="1" id="KW-0946">Virion</keyword>
<dbReference type="PROSITE" id="PS51257">
    <property type="entry name" value="PROKAR_LIPOPROTEIN"/>
    <property type="match status" value="1"/>
</dbReference>
<dbReference type="RefSeq" id="WP_173074045.1">
    <property type="nucleotide sequence ID" value="NZ_CP041345.1"/>
</dbReference>
<dbReference type="PANTHER" id="PTHR40050">
    <property type="entry name" value="INNER SPORE COAT PROTEIN H"/>
    <property type="match status" value="1"/>
</dbReference>
<evidence type="ECO:0000313" key="1">
    <source>
        <dbReference type="EMBL" id="QKG79870.1"/>
    </source>
</evidence>
<organism evidence="1 2">
    <name type="scientific">Tenuifilum thalassicum</name>
    <dbReference type="NCBI Taxonomy" id="2590900"/>
    <lineage>
        <taxon>Bacteria</taxon>
        <taxon>Pseudomonadati</taxon>
        <taxon>Bacteroidota</taxon>
        <taxon>Bacteroidia</taxon>
        <taxon>Bacteroidales</taxon>
        <taxon>Tenuifilaceae</taxon>
        <taxon>Tenuifilum</taxon>
    </lineage>
</organism>
<dbReference type="KEGG" id="ttz:FHG85_06210"/>
<gene>
    <name evidence="1" type="ORF">FHG85_06210</name>
</gene>
<dbReference type="Pfam" id="PF08757">
    <property type="entry name" value="CotH"/>
    <property type="match status" value="1"/>
</dbReference>
<dbReference type="EMBL" id="CP041345">
    <property type="protein sequence ID" value="QKG79870.1"/>
    <property type="molecule type" value="Genomic_DNA"/>
</dbReference>
<dbReference type="AlphaFoldDB" id="A0A7D3XKI8"/>
<dbReference type="Proteomes" id="UP000500961">
    <property type="component" value="Chromosome"/>
</dbReference>
<keyword evidence="2" id="KW-1185">Reference proteome</keyword>
<proteinExistence type="predicted"/>
<evidence type="ECO:0000313" key="2">
    <source>
        <dbReference type="Proteomes" id="UP000500961"/>
    </source>
</evidence>
<protein>
    <submittedName>
        <fullName evidence="1">Spore coat protein</fullName>
    </submittedName>
</protein>
<keyword evidence="1" id="KW-0167">Capsid protein</keyword>
<dbReference type="PANTHER" id="PTHR40050:SF1">
    <property type="entry name" value="INNER SPORE COAT PROTEIN H"/>
    <property type="match status" value="1"/>
</dbReference>
<reference evidence="1 2" key="1">
    <citation type="submission" date="2019-07" db="EMBL/GenBank/DDBJ databases">
        <title>Thalassofilum flectens gen. nov., sp. nov., a novel moderate thermophilic anaerobe from a shallow sea hot spring in Kunashir Island (Russia), representing a new family in the order Bacteroidales, and proposal of Thalassofilacea fam. nov.</title>
        <authorList>
            <person name="Kochetkova T.V."/>
            <person name="Podosokorskaya O.A."/>
            <person name="Novikov A."/>
            <person name="Elcheninov A.G."/>
            <person name="Toshchakov S.V."/>
            <person name="Kublanov I.V."/>
        </authorList>
    </citation>
    <scope>NUCLEOTIDE SEQUENCE [LARGE SCALE GENOMIC DNA]</scope>
    <source>
        <strain evidence="1 2">38-H</strain>
    </source>
</reference>